<name>A0A914XC82_9BILA</name>
<dbReference type="AlphaFoldDB" id="A0A914XC82"/>
<evidence type="ECO:0000313" key="2">
    <source>
        <dbReference type="Proteomes" id="UP000887566"/>
    </source>
</evidence>
<dbReference type="SMART" id="SM00289">
    <property type="entry name" value="WR1"/>
    <property type="match status" value="17"/>
</dbReference>
<evidence type="ECO:0000256" key="1">
    <source>
        <dbReference type="SAM" id="MobiDB-lite"/>
    </source>
</evidence>
<dbReference type="Proteomes" id="UP000887566">
    <property type="component" value="Unplaced"/>
</dbReference>
<dbReference type="InterPro" id="IPR053014">
    <property type="entry name" value="Cuticle_assoc_divergent"/>
</dbReference>
<dbReference type="WBParaSite" id="PSAMB.scaffold7360size7769.g29991.t1">
    <property type="protein sequence ID" value="PSAMB.scaffold7360size7769.g29991.t1"/>
    <property type="gene ID" value="PSAMB.scaffold7360size7769.g29991"/>
</dbReference>
<dbReference type="PANTHER" id="PTHR46339:SF15">
    <property type="entry name" value="CC DOMAIN-CONTAINING PROTEIN"/>
    <property type="match status" value="1"/>
</dbReference>
<proteinExistence type="predicted"/>
<dbReference type="PANTHER" id="PTHR46339">
    <property type="entry name" value="PROTEIN CBG15282-RELATED"/>
    <property type="match status" value="1"/>
</dbReference>
<reference evidence="3" key="1">
    <citation type="submission" date="2022-11" db="UniProtKB">
        <authorList>
            <consortium name="WormBaseParasite"/>
        </authorList>
    </citation>
    <scope>IDENTIFICATION</scope>
</reference>
<dbReference type="Pfam" id="PF14625">
    <property type="entry name" value="Lustrin_cystein"/>
    <property type="match status" value="12"/>
</dbReference>
<keyword evidence="2" id="KW-1185">Reference proteome</keyword>
<evidence type="ECO:0000313" key="3">
    <source>
        <dbReference type="WBParaSite" id="PSAMB.scaffold7360size7769.g29991.t1"/>
    </source>
</evidence>
<dbReference type="InterPro" id="IPR028150">
    <property type="entry name" value="Lustrin_cystein"/>
</dbReference>
<accession>A0A914XC82</accession>
<organism evidence="2 3">
    <name type="scientific">Plectus sambesii</name>
    <dbReference type="NCBI Taxonomy" id="2011161"/>
    <lineage>
        <taxon>Eukaryota</taxon>
        <taxon>Metazoa</taxon>
        <taxon>Ecdysozoa</taxon>
        <taxon>Nematoda</taxon>
        <taxon>Chromadorea</taxon>
        <taxon>Plectida</taxon>
        <taxon>Plectina</taxon>
        <taxon>Plectoidea</taxon>
        <taxon>Plectidae</taxon>
        <taxon>Plectus</taxon>
    </lineage>
</organism>
<protein>
    <submittedName>
        <fullName evidence="3">Uncharacterized protein</fullName>
    </submittedName>
</protein>
<dbReference type="InterPro" id="IPR006150">
    <property type="entry name" value="Cys_repeat_1"/>
</dbReference>
<sequence>NKRKQKLVSLGKREEKAGGKRQNTTMVGARVMQTEKARAPPPNWTSERMRSETERPMQTMLFEENGEKADDCRQGCGSFAPNPLPPALRTMPSSSIAGVSVGRRPSSLGPFAQTLLFTVLFALLIQFAVPIEYDVCPEESSALIENGTEYQCSSADDALCAAPYSCDNSTSFCCGQPLNAEELQPEVDDAELLQPEVDDAEELHPEVDEAQSLLISEEDHTRYCGSEGRILRENNQNVKCTIDSDCLPPAICKEEGFCCLVTLDQEPPPVGCPLGTRSLKNSAASSTAQYSCAFGTPILTSTGQNSFCSVTNRCNAPDTCQQATGFPSVYICCRSTDTSASYTCPNSGTPEYLGAQQRTCTISNPTCGNGYFCQQSLNNPMRICCTIGGTSAQFTCPGSFGSPALNNGINVFCNTSANDPTASICCYGTSGEAVYTCPNGAQAQSGVGGLPYAICNIAAPLSQCNIGYTCSRAANNIQVAICCAGQLSSVPICPSQAVLLYESGRPKYCSQLGAACPTGYSCRETINIPGSYVCCSSGTALTCPINYAPTTDTRGNPTFCTQSNPSVCPGGSSCMQSASTPSAFICCRSTASEYVCPNNQNALVGSNGQVQVCTGPGSPCSRAGYTCQVSATFGVFVCCGRDATAATCADGRETYTQTPGVTYDCNPLQAPSRCPVNFDCALSNVAGTSVCCRRSTTSSSATCPAGWNPFLSEIDSSMRFCQGPLDVNCPVGYSCTQSSSQNVFICCRLTSTALRCYNGAAVYMVSGQTRLCSQSASNCPNGYACQESTAPNVYVCCQTQSQPNVLCVDNSLPSTIGGSPQYCSPAGSTTVCPSGFICSASTRVGFNVCCRTNIINPPSSTNACGPNAETYIVNQGPYRCSSNPDSCPALYTCQQSVIDNERYCCRNAQCPNGLTIGLAPTICSPTSNICTAGFSCQQSSNIPGVSLCCPSGTTGGGTNVGAARCLGRSTQLVGSQAVSCTIPSFGCALGFECSAYTTSGAYICCAVQVDPGTGSGTGSCPSNRDPYRDPNTRQMLYCDSTDFTCPTGYVCKREQSSSNRYVCCSPIPYCQTGWTPFIDATTQQAQRCLPSQLNQQCPSVGAAYRCQLSTVPGVHVCCQEAIGSRAIGTGADVPPEANLTTITKLPMPTATDDEDWFVFEG</sequence>
<feature type="region of interest" description="Disordered" evidence="1">
    <location>
        <begin position="1"/>
        <end position="54"/>
    </location>
</feature>